<protein>
    <submittedName>
        <fullName evidence="1">Uncharacterized protein</fullName>
    </submittedName>
</protein>
<dbReference type="EMBL" id="JAWDGP010003865">
    <property type="protein sequence ID" value="KAK3770175.1"/>
    <property type="molecule type" value="Genomic_DNA"/>
</dbReference>
<dbReference type="AlphaFoldDB" id="A0AAE1DHN8"/>
<accession>A0AAE1DHN8</accession>
<name>A0AAE1DHN8_9GAST</name>
<gene>
    <name evidence="1" type="ORF">RRG08_038686</name>
</gene>
<reference evidence="1" key="1">
    <citation type="journal article" date="2023" name="G3 (Bethesda)">
        <title>A reference genome for the long-term kleptoplast-retaining sea slug Elysia crispata morphotype clarki.</title>
        <authorList>
            <person name="Eastman K.E."/>
            <person name="Pendleton A.L."/>
            <person name="Shaikh M.A."/>
            <person name="Suttiyut T."/>
            <person name="Ogas R."/>
            <person name="Tomko P."/>
            <person name="Gavelis G."/>
            <person name="Widhalm J.R."/>
            <person name="Wisecaver J.H."/>
        </authorList>
    </citation>
    <scope>NUCLEOTIDE SEQUENCE</scope>
    <source>
        <strain evidence="1">ECLA1</strain>
    </source>
</reference>
<evidence type="ECO:0000313" key="2">
    <source>
        <dbReference type="Proteomes" id="UP001283361"/>
    </source>
</evidence>
<evidence type="ECO:0000313" key="1">
    <source>
        <dbReference type="EMBL" id="KAK3770175.1"/>
    </source>
</evidence>
<keyword evidence="2" id="KW-1185">Reference proteome</keyword>
<dbReference type="Proteomes" id="UP001283361">
    <property type="component" value="Unassembled WGS sequence"/>
</dbReference>
<sequence length="104" mass="12200">MDAFRDLRQKLVLNYSIQRLLHQPYCRQQEMTSSQPQNVKGQRGSTSVNELTLLRWFLSSCPNPSTHSQQAWGWSAELRGYGYPLFPCLRQNQDRLWVDYAGYS</sequence>
<organism evidence="1 2">
    <name type="scientific">Elysia crispata</name>
    <name type="common">lettuce slug</name>
    <dbReference type="NCBI Taxonomy" id="231223"/>
    <lineage>
        <taxon>Eukaryota</taxon>
        <taxon>Metazoa</taxon>
        <taxon>Spiralia</taxon>
        <taxon>Lophotrochozoa</taxon>
        <taxon>Mollusca</taxon>
        <taxon>Gastropoda</taxon>
        <taxon>Heterobranchia</taxon>
        <taxon>Euthyneura</taxon>
        <taxon>Panpulmonata</taxon>
        <taxon>Sacoglossa</taxon>
        <taxon>Placobranchoidea</taxon>
        <taxon>Plakobranchidae</taxon>
        <taxon>Elysia</taxon>
    </lineage>
</organism>
<proteinExistence type="predicted"/>
<comment type="caution">
    <text evidence="1">The sequence shown here is derived from an EMBL/GenBank/DDBJ whole genome shotgun (WGS) entry which is preliminary data.</text>
</comment>